<dbReference type="Pfam" id="PF04365">
    <property type="entry name" value="BrnT_toxin"/>
    <property type="match status" value="1"/>
</dbReference>
<dbReference type="InterPro" id="IPR038573">
    <property type="entry name" value="BrnT_sf"/>
</dbReference>
<dbReference type="EMBL" id="CP022987">
    <property type="protein sequence ID" value="QAA95622.1"/>
    <property type="molecule type" value="Genomic_DNA"/>
</dbReference>
<reference evidence="1 2" key="1">
    <citation type="submission" date="2017-08" db="EMBL/GenBank/DDBJ databases">
        <authorList>
            <person name="Park S.-J."/>
            <person name="Kim H."/>
        </authorList>
    </citation>
    <scope>NUCLEOTIDE SEQUENCE [LARGE SCALE GENOMIC DNA]</scope>
    <source>
        <strain evidence="2">ye3</strain>
    </source>
</reference>
<name>A0A451FSV8_9BURK</name>
<evidence type="ECO:0008006" key="3">
    <source>
        <dbReference type="Google" id="ProtNLM"/>
    </source>
</evidence>
<dbReference type="Gene3D" id="3.10.450.530">
    <property type="entry name" value="Ribonuclease toxin, BrnT, of type II toxin-antitoxin system"/>
    <property type="match status" value="1"/>
</dbReference>
<organism evidence="1 2">
    <name type="scientific">Pollutimonas thiosulfatoxidans</name>
    <dbReference type="NCBI Taxonomy" id="2028345"/>
    <lineage>
        <taxon>Bacteria</taxon>
        <taxon>Pseudomonadati</taxon>
        <taxon>Pseudomonadota</taxon>
        <taxon>Betaproteobacteria</taxon>
        <taxon>Burkholderiales</taxon>
        <taxon>Alcaligenaceae</taxon>
        <taxon>Pollutimonas</taxon>
    </lineage>
</organism>
<dbReference type="Proteomes" id="UP000283474">
    <property type="component" value="Chromosome"/>
</dbReference>
<sequence length="109" mass="12968">MSFEWDGSKSDTCYQQRGFDFAYASRVFDDLGKIIVEDRRWGYRERRYQVLGRIEGRLFIIVYTIRPGRIRIISARKANYREVKAYETGLYEPPEGPHRCGAGRRYFGR</sequence>
<proteinExistence type="predicted"/>
<gene>
    <name evidence="1" type="ORF">CKA81_12430</name>
</gene>
<protein>
    <recommendedName>
        <fullName evidence="3">BrnT family toxin</fullName>
    </recommendedName>
</protein>
<accession>A0A451FSV8</accession>
<evidence type="ECO:0000313" key="2">
    <source>
        <dbReference type="Proteomes" id="UP000283474"/>
    </source>
</evidence>
<dbReference type="OrthoDB" id="9798158at2"/>
<evidence type="ECO:0000313" key="1">
    <source>
        <dbReference type="EMBL" id="QAA95622.1"/>
    </source>
</evidence>
<dbReference type="KEGG" id="pus:CKA81_12430"/>
<dbReference type="InterPro" id="IPR007460">
    <property type="entry name" value="BrnT_toxin"/>
</dbReference>
<dbReference type="AlphaFoldDB" id="A0A451FSV8"/>
<keyword evidence="2" id="KW-1185">Reference proteome</keyword>